<dbReference type="Proteomes" id="UP001596109">
    <property type="component" value="Unassembled WGS sequence"/>
</dbReference>
<dbReference type="PRINTS" id="PR00081">
    <property type="entry name" value="GDHRDH"/>
</dbReference>
<dbReference type="Gene3D" id="3.40.50.720">
    <property type="entry name" value="NAD(P)-binding Rossmann-like Domain"/>
    <property type="match status" value="1"/>
</dbReference>
<dbReference type="SUPFAM" id="SSF51735">
    <property type="entry name" value="NAD(P)-binding Rossmann-fold domains"/>
    <property type="match status" value="1"/>
</dbReference>
<dbReference type="PRINTS" id="PR00080">
    <property type="entry name" value="SDRFAMILY"/>
</dbReference>
<dbReference type="InterPro" id="IPR002347">
    <property type="entry name" value="SDR_fam"/>
</dbReference>
<keyword evidence="2" id="KW-0560">Oxidoreductase</keyword>
<protein>
    <submittedName>
        <fullName evidence="3">SDR family oxidoreductase</fullName>
    </submittedName>
</protein>
<evidence type="ECO:0000313" key="3">
    <source>
        <dbReference type="EMBL" id="MFC5587326.1"/>
    </source>
</evidence>
<dbReference type="PROSITE" id="PS00061">
    <property type="entry name" value="ADH_SHORT"/>
    <property type="match status" value="1"/>
</dbReference>
<dbReference type="EMBL" id="JBHSNO010000001">
    <property type="protein sequence ID" value="MFC5587326.1"/>
    <property type="molecule type" value="Genomic_DNA"/>
</dbReference>
<keyword evidence="4" id="KW-1185">Reference proteome</keyword>
<dbReference type="InterPro" id="IPR020904">
    <property type="entry name" value="Sc_DH/Rdtase_CS"/>
</dbReference>
<evidence type="ECO:0000256" key="1">
    <source>
        <dbReference type="ARBA" id="ARBA00006484"/>
    </source>
</evidence>
<dbReference type="RefSeq" id="WP_381429237.1">
    <property type="nucleotide sequence ID" value="NZ_JBHSNO010000001.1"/>
</dbReference>
<proteinExistence type="inferred from homology"/>
<evidence type="ECO:0000256" key="2">
    <source>
        <dbReference type="ARBA" id="ARBA00023002"/>
    </source>
</evidence>
<organism evidence="3 4">
    <name type="scientific">Sporosarcina soli</name>
    <dbReference type="NCBI Taxonomy" id="334736"/>
    <lineage>
        <taxon>Bacteria</taxon>
        <taxon>Bacillati</taxon>
        <taxon>Bacillota</taxon>
        <taxon>Bacilli</taxon>
        <taxon>Bacillales</taxon>
        <taxon>Caryophanaceae</taxon>
        <taxon>Sporosarcina</taxon>
    </lineage>
</organism>
<dbReference type="InterPro" id="IPR036291">
    <property type="entry name" value="NAD(P)-bd_dom_sf"/>
</dbReference>
<comment type="similarity">
    <text evidence="1">Belongs to the short-chain dehydrogenases/reductases (SDR) family.</text>
</comment>
<sequence length="262" mass="28952">MVSKLEDFSLENAFSLKGKVAIVTGANQGLGMAYAVAFAKAGADLFIPHFTDDISETKRLIEEIGRKVVFLQGDLSNQSYIDEVVQCCMREYGRIDILVNNAGVGIFGDFIDYPDSTWQKVMDINLNAVYYLSHRVVKEMVKQKSGKIINIASALAFTADKNCPPYTTSKHAIVGLTKVFANEAGQYNIQTNAIAPGFLETEMTKGFLEDKTYYNKIVERIPVGRWGKEYDLMGTAVFLASNASNYINGWTINVDGGFTTTI</sequence>
<evidence type="ECO:0000313" key="4">
    <source>
        <dbReference type="Proteomes" id="UP001596109"/>
    </source>
</evidence>
<dbReference type="PANTHER" id="PTHR42760">
    <property type="entry name" value="SHORT-CHAIN DEHYDROGENASES/REDUCTASES FAMILY MEMBER"/>
    <property type="match status" value="1"/>
</dbReference>
<reference evidence="4" key="1">
    <citation type="journal article" date="2019" name="Int. J. Syst. Evol. Microbiol.">
        <title>The Global Catalogue of Microorganisms (GCM) 10K type strain sequencing project: providing services to taxonomists for standard genome sequencing and annotation.</title>
        <authorList>
            <consortium name="The Broad Institute Genomics Platform"/>
            <consortium name="The Broad Institute Genome Sequencing Center for Infectious Disease"/>
            <person name="Wu L."/>
            <person name="Ma J."/>
        </authorList>
    </citation>
    <scope>NUCLEOTIDE SEQUENCE [LARGE SCALE GENOMIC DNA]</scope>
    <source>
        <strain evidence="4">CGMCC 4.1434</strain>
    </source>
</reference>
<dbReference type="PANTHER" id="PTHR42760:SF5">
    <property type="entry name" value="2-DEHYDRO-3-DEOXY-D-GLUCONATE 5-DEHYDROGENASE"/>
    <property type="match status" value="1"/>
</dbReference>
<name>A0ABW0TD81_9BACL</name>
<comment type="caution">
    <text evidence="3">The sequence shown here is derived from an EMBL/GenBank/DDBJ whole genome shotgun (WGS) entry which is preliminary data.</text>
</comment>
<accession>A0ABW0TD81</accession>
<dbReference type="Pfam" id="PF13561">
    <property type="entry name" value="adh_short_C2"/>
    <property type="match status" value="1"/>
</dbReference>
<gene>
    <name evidence="3" type="ORF">ACFPRA_00190</name>
</gene>